<dbReference type="EMBL" id="LAEV01001629">
    <property type="protein sequence ID" value="KKA27602.1"/>
    <property type="molecule type" value="Genomic_DNA"/>
</dbReference>
<name>A0A0F4ZAN8_9PEZI</name>
<proteinExistence type="predicted"/>
<sequence length="1120" mass="125585">MSEQQDLQALFLLQLQAAAQDREAFKNRIEALEKKAEADKQATEQVFKKEIEALKKKVEAAEKKVEAAEHDREALKKEIEAAKQAAKEKAEAAEKEIEATKQAAKQEAEAAEKDREALKKKAEAAKHEAEAAKHEAEAAKHEAEAAKHEAEAAKQEADHFKTRLQPTTLHEFITAYHENVSKNLSVEQDKNKTTAGRISAPSGKLCPNHLKYWSDFETVQRNTLSRLYDLFDKESRLFESLPSIHTTGNRVKFQPVNSEKTLEYIVHISVEEPVAEIIRALVDLNNPELQAEFKLGQGVKFDNHDYVGKYKRRAEALEARQAAAAAEAAASTDTATATTADDDAATTTANDTAAAVAGTDTATATTADDDVATDTNTTRPSTPEAQILPDREPSKRFRLLPDQICIFRESDIGEEHRAIYVCEYKPPHKLTIPDFERGLHPMQVHKDVVSREKISTDDKKAKKEKSEGFVASAITQTYNYMIGSGLEYGILTTGEAVVFLKIDWTDPGTLYYYYSVPQHSTVDASQSIDYQLASAIGQYLAFTLMSLQSETHSTDERQNAELLLDMWQTEFPRDVSSLPASTDSKYSLYVDNGPAIPSDNQPSTRVLRKRKRSGCRNLDDTIHKRNARDDDDDDDNDDDFAPDTPTQVRRYSKPGNGTQSGAGSSAGPGSGSGSGSESGSGSGTKSAAKSGAKSHAKSGAGAGSGSKSRSSPYPIIKYPLPPATQNGRYYEPQPVNYCTQKCLLGLVHDDVLDPNCPNVDLHRKRISDTSRPDHHPIAHSEFLVLLMHQLHVTLDRGFTCLNIYGDHGVLFKVSLLEYGYTFMGKGAPDLYVEYLKKEVAVYNRLKELQGIRIPVVLASLDMNYVERFYPFFGLPMEFFIFMSWGGVDFSKVDQRVCDSDRLQRMATRTLRKIHECGILHNDVRLSNMLYNEENDKVVMIDFERSQHFGVSPDIYFSTLRSTRQPISGADENKGEPQQKSNKRRRISGADEKGEETQQQQSNKRQRILGPDETREETPQQQSKKRRRLSELDEKGEETPQQQSNKRRRLSGTDEGSELQEKDQDKDKDKDEDKKDKKKDEDDENAQKEIARVKRLILYEYWYIKRTFAEGVGEMGATKSM</sequence>
<evidence type="ECO:0000313" key="5">
    <source>
        <dbReference type="EMBL" id="KKA27602.1"/>
    </source>
</evidence>
<dbReference type="InterPro" id="IPR008266">
    <property type="entry name" value="Tyr_kinase_AS"/>
</dbReference>
<comment type="caution">
    <text evidence="5">The sequence shown here is derived from an EMBL/GenBank/DDBJ whole genome shotgun (WGS) entry which is preliminary data.</text>
</comment>
<accession>A0A0F4ZAN8</accession>
<dbReference type="PROSITE" id="PS00109">
    <property type="entry name" value="PROTEIN_KINASE_TYR"/>
    <property type="match status" value="1"/>
</dbReference>
<feature type="compositionally biased region" description="Acidic residues" evidence="4">
    <location>
        <begin position="629"/>
        <end position="641"/>
    </location>
</feature>
<organism evidence="5 6">
    <name type="scientific">Thielaviopsis punctulata</name>
    <dbReference type="NCBI Taxonomy" id="72032"/>
    <lineage>
        <taxon>Eukaryota</taxon>
        <taxon>Fungi</taxon>
        <taxon>Dikarya</taxon>
        <taxon>Ascomycota</taxon>
        <taxon>Pezizomycotina</taxon>
        <taxon>Sordariomycetes</taxon>
        <taxon>Hypocreomycetidae</taxon>
        <taxon>Microascales</taxon>
        <taxon>Ceratocystidaceae</taxon>
        <taxon>Thielaviopsis</taxon>
    </lineage>
</organism>
<evidence type="ECO:0000256" key="2">
    <source>
        <dbReference type="ARBA" id="ARBA00047899"/>
    </source>
</evidence>
<evidence type="ECO:0000313" key="6">
    <source>
        <dbReference type="Proteomes" id="UP000033483"/>
    </source>
</evidence>
<dbReference type="InterPro" id="IPR011009">
    <property type="entry name" value="Kinase-like_dom_sf"/>
</dbReference>
<gene>
    <name evidence="5" type="ORF">TD95_001438</name>
</gene>
<dbReference type="OrthoDB" id="8905873at2759"/>
<dbReference type="PANTHER" id="PTHR37171:SF1">
    <property type="entry name" value="SERINE_THREONINE-PROTEIN KINASE YRZF-RELATED"/>
    <property type="match status" value="1"/>
</dbReference>
<comment type="catalytic activity">
    <reaction evidence="3">
        <text>L-seryl-[protein] + ATP = O-phospho-L-seryl-[protein] + ADP + H(+)</text>
        <dbReference type="Rhea" id="RHEA:17989"/>
        <dbReference type="Rhea" id="RHEA-COMP:9863"/>
        <dbReference type="Rhea" id="RHEA-COMP:11604"/>
        <dbReference type="ChEBI" id="CHEBI:15378"/>
        <dbReference type="ChEBI" id="CHEBI:29999"/>
        <dbReference type="ChEBI" id="CHEBI:30616"/>
        <dbReference type="ChEBI" id="CHEBI:83421"/>
        <dbReference type="ChEBI" id="CHEBI:456216"/>
        <dbReference type="EC" id="2.7.11.1"/>
    </reaction>
</comment>
<dbReference type="PANTHER" id="PTHR37171">
    <property type="entry name" value="SERINE/THREONINE-PROTEIN KINASE YRZF-RELATED"/>
    <property type="match status" value="1"/>
</dbReference>
<dbReference type="EC" id="2.7.11.1" evidence="1"/>
<evidence type="ECO:0000256" key="3">
    <source>
        <dbReference type="ARBA" id="ARBA00048679"/>
    </source>
</evidence>
<feature type="compositionally biased region" description="Gly residues" evidence="4">
    <location>
        <begin position="658"/>
        <end position="682"/>
    </location>
</feature>
<dbReference type="InterPro" id="IPR052396">
    <property type="entry name" value="Meiotic_Drive_Suppr_Kinase"/>
</dbReference>
<dbReference type="SUPFAM" id="SSF56112">
    <property type="entry name" value="Protein kinase-like (PK-like)"/>
    <property type="match status" value="1"/>
</dbReference>
<keyword evidence="6" id="KW-1185">Reference proteome</keyword>
<protein>
    <recommendedName>
        <fullName evidence="1">non-specific serine/threonine protein kinase</fullName>
        <ecNumber evidence="1">2.7.11.1</ecNumber>
    </recommendedName>
</protein>
<reference evidence="5 6" key="1">
    <citation type="submission" date="2015-03" db="EMBL/GenBank/DDBJ databases">
        <authorList>
            <person name="Radwan O."/>
            <person name="Al-Naeli F.A."/>
            <person name="Rendon G.A."/>
            <person name="Fields C."/>
        </authorList>
    </citation>
    <scope>NUCLEOTIDE SEQUENCE [LARGE SCALE GENOMIC DNA]</scope>
    <source>
        <strain evidence="5">CR-DP1</strain>
    </source>
</reference>
<feature type="region of interest" description="Disordered" evidence="4">
    <location>
        <begin position="79"/>
        <end position="157"/>
    </location>
</feature>
<feature type="compositionally biased region" description="Low complexity" evidence="4">
    <location>
        <begin position="683"/>
        <end position="711"/>
    </location>
</feature>
<feature type="region of interest" description="Disordered" evidence="4">
    <location>
        <begin position="591"/>
        <end position="721"/>
    </location>
</feature>
<feature type="compositionally biased region" description="Polar residues" evidence="4">
    <location>
        <begin position="644"/>
        <end position="657"/>
    </location>
</feature>
<dbReference type="GO" id="GO:0004674">
    <property type="term" value="F:protein serine/threonine kinase activity"/>
    <property type="evidence" value="ECO:0007669"/>
    <property type="project" value="UniProtKB-EC"/>
</dbReference>
<evidence type="ECO:0000256" key="4">
    <source>
        <dbReference type="SAM" id="MobiDB-lite"/>
    </source>
</evidence>
<evidence type="ECO:0000256" key="1">
    <source>
        <dbReference type="ARBA" id="ARBA00012513"/>
    </source>
</evidence>
<dbReference type="AlphaFoldDB" id="A0A0F4ZAN8"/>
<feature type="region of interest" description="Disordered" evidence="4">
    <location>
        <begin position="965"/>
        <end position="1089"/>
    </location>
</feature>
<comment type="catalytic activity">
    <reaction evidence="2">
        <text>L-threonyl-[protein] + ATP = O-phospho-L-threonyl-[protein] + ADP + H(+)</text>
        <dbReference type="Rhea" id="RHEA:46608"/>
        <dbReference type="Rhea" id="RHEA-COMP:11060"/>
        <dbReference type="Rhea" id="RHEA-COMP:11605"/>
        <dbReference type="ChEBI" id="CHEBI:15378"/>
        <dbReference type="ChEBI" id="CHEBI:30013"/>
        <dbReference type="ChEBI" id="CHEBI:30616"/>
        <dbReference type="ChEBI" id="CHEBI:61977"/>
        <dbReference type="ChEBI" id="CHEBI:456216"/>
        <dbReference type="EC" id="2.7.11.1"/>
    </reaction>
</comment>
<dbReference type="Proteomes" id="UP000033483">
    <property type="component" value="Unassembled WGS sequence"/>
</dbReference>
<feature type="region of interest" description="Disordered" evidence="4">
    <location>
        <begin position="360"/>
        <end position="392"/>
    </location>
</feature>
<feature type="compositionally biased region" description="Basic and acidic residues" evidence="4">
    <location>
        <begin position="1058"/>
        <end position="1089"/>
    </location>
</feature>
<dbReference type="Gene3D" id="1.10.510.10">
    <property type="entry name" value="Transferase(Phosphotransferase) domain 1"/>
    <property type="match status" value="1"/>
</dbReference>